<dbReference type="PANTHER" id="PTHR30024">
    <property type="entry name" value="ALIPHATIC SULFONATES-BINDING PROTEIN-RELATED"/>
    <property type="match status" value="1"/>
</dbReference>
<feature type="domain" description="Solute-binding protein family 3/N-terminal" evidence="4">
    <location>
        <begin position="43"/>
        <end position="270"/>
    </location>
</feature>
<keyword evidence="3" id="KW-0732">Signal</keyword>
<evidence type="ECO:0000313" key="6">
    <source>
        <dbReference type="Proteomes" id="UP001500902"/>
    </source>
</evidence>
<evidence type="ECO:0000259" key="4">
    <source>
        <dbReference type="SMART" id="SM00062"/>
    </source>
</evidence>
<dbReference type="InterPro" id="IPR001638">
    <property type="entry name" value="Solute-binding_3/MltF_N"/>
</dbReference>
<dbReference type="SMART" id="SM00062">
    <property type="entry name" value="PBPb"/>
    <property type="match status" value="1"/>
</dbReference>
<dbReference type="PANTHER" id="PTHR30024:SF47">
    <property type="entry name" value="TAURINE-BINDING PERIPLASMIC PROTEIN"/>
    <property type="match status" value="1"/>
</dbReference>
<dbReference type="Gene3D" id="3.40.190.10">
    <property type="entry name" value="Periplasmic binding protein-like II"/>
    <property type="match status" value="2"/>
</dbReference>
<keyword evidence="6" id="KW-1185">Reference proteome</keyword>
<dbReference type="EMBL" id="BAAAZP010000066">
    <property type="protein sequence ID" value="GAA3666237.1"/>
    <property type="molecule type" value="Genomic_DNA"/>
</dbReference>
<dbReference type="Pfam" id="PF09084">
    <property type="entry name" value="NMT1"/>
    <property type="match status" value="1"/>
</dbReference>
<dbReference type="InterPro" id="IPR015168">
    <property type="entry name" value="SsuA/THI5"/>
</dbReference>
<comment type="caution">
    <text evidence="5">The sequence shown here is derived from an EMBL/GenBank/DDBJ whole genome shotgun (WGS) entry which is preliminary data.</text>
</comment>
<dbReference type="PROSITE" id="PS51257">
    <property type="entry name" value="PROKAR_LIPOPROTEIN"/>
    <property type="match status" value="1"/>
</dbReference>
<gene>
    <name evidence="5" type="ORF">GCM10022224_032940</name>
</gene>
<dbReference type="RefSeq" id="WP_344877826.1">
    <property type="nucleotide sequence ID" value="NZ_BAAAZP010000066.1"/>
</dbReference>
<dbReference type="Proteomes" id="UP001500902">
    <property type="component" value="Unassembled WGS sequence"/>
</dbReference>
<protein>
    <submittedName>
        <fullName evidence="5">ABC transporter substrate-binding protein</fullName>
    </submittedName>
</protein>
<evidence type="ECO:0000256" key="3">
    <source>
        <dbReference type="ARBA" id="ARBA00022729"/>
    </source>
</evidence>
<organism evidence="5 6">
    <name type="scientific">Nonomuraea antimicrobica</name>
    <dbReference type="NCBI Taxonomy" id="561173"/>
    <lineage>
        <taxon>Bacteria</taxon>
        <taxon>Bacillati</taxon>
        <taxon>Actinomycetota</taxon>
        <taxon>Actinomycetes</taxon>
        <taxon>Streptosporangiales</taxon>
        <taxon>Streptosporangiaceae</taxon>
        <taxon>Nonomuraea</taxon>
    </lineage>
</organism>
<dbReference type="SUPFAM" id="SSF53850">
    <property type="entry name" value="Periplasmic binding protein-like II"/>
    <property type="match status" value="1"/>
</dbReference>
<sequence length="330" mass="34831">MTRKLRCHAIVVGVTVALTLAGCGGSEDPATTSANSKGLEKTTIKVGALPIPDPVSLYIANAKGYFKEEGLTVQPTIITGGAAALPQIENGSLDISQTNYVSTFVAVSQGKKIKLVADMYQAAANTFNIMVPKDSPIQTVADLKGKTILVNNLNNIATLAVTTQLKVAGLTAEDVKFVEKAFPDMGNAIVGGQADAGWITEPFITANQSQHGFRKLADTMTGQTADLPIAGWMATEEWAQKYPKTLAAFQRAIAKAQQVASSDRKEIEAALPKYTKIDAKTASVITLGAYPSELNSNRLQKVADLMLEYGYLKSPIDVKSVIAAAPAASG</sequence>
<evidence type="ECO:0000256" key="2">
    <source>
        <dbReference type="ARBA" id="ARBA00010742"/>
    </source>
</evidence>
<comment type="similarity">
    <text evidence="2">Belongs to the bacterial solute-binding protein SsuA/TauA family.</text>
</comment>
<name>A0ABP7BRH3_9ACTN</name>
<reference evidence="6" key="1">
    <citation type="journal article" date="2019" name="Int. J. Syst. Evol. Microbiol.">
        <title>The Global Catalogue of Microorganisms (GCM) 10K type strain sequencing project: providing services to taxonomists for standard genome sequencing and annotation.</title>
        <authorList>
            <consortium name="The Broad Institute Genomics Platform"/>
            <consortium name="The Broad Institute Genome Sequencing Center for Infectious Disease"/>
            <person name="Wu L."/>
            <person name="Ma J."/>
        </authorList>
    </citation>
    <scope>NUCLEOTIDE SEQUENCE [LARGE SCALE GENOMIC DNA]</scope>
    <source>
        <strain evidence="6">JCM 16904</strain>
    </source>
</reference>
<evidence type="ECO:0000313" key="5">
    <source>
        <dbReference type="EMBL" id="GAA3666237.1"/>
    </source>
</evidence>
<comment type="subcellular location">
    <subcellularLocation>
        <location evidence="1">Periplasm</location>
    </subcellularLocation>
</comment>
<proteinExistence type="inferred from homology"/>
<evidence type="ECO:0000256" key="1">
    <source>
        <dbReference type="ARBA" id="ARBA00004418"/>
    </source>
</evidence>
<accession>A0ABP7BRH3</accession>